<evidence type="ECO:0000256" key="1">
    <source>
        <dbReference type="SAM" id="Phobius"/>
    </source>
</evidence>
<keyword evidence="1" id="KW-1133">Transmembrane helix</keyword>
<feature type="non-terminal residue" evidence="2">
    <location>
        <position position="1"/>
    </location>
</feature>
<keyword evidence="1" id="KW-0812">Transmembrane</keyword>
<dbReference type="Proteomes" id="UP000054826">
    <property type="component" value="Unassembled WGS sequence"/>
</dbReference>
<organism evidence="2 3">
    <name type="scientific">Trichinella pseudospiralis</name>
    <name type="common">Parasitic roundworm</name>
    <dbReference type="NCBI Taxonomy" id="6337"/>
    <lineage>
        <taxon>Eukaryota</taxon>
        <taxon>Metazoa</taxon>
        <taxon>Ecdysozoa</taxon>
        <taxon>Nematoda</taxon>
        <taxon>Enoplea</taxon>
        <taxon>Dorylaimia</taxon>
        <taxon>Trichinellida</taxon>
        <taxon>Trichinellidae</taxon>
        <taxon>Trichinella</taxon>
    </lineage>
</organism>
<gene>
    <name evidence="2" type="ORF">T4C_11133</name>
</gene>
<evidence type="ECO:0000313" key="3">
    <source>
        <dbReference type="Proteomes" id="UP000054826"/>
    </source>
</evidence>
<dbReference type="EMBL" id="JYDV01000091">
    <property type="protein sequence ID" value="KRZ35371.1"/>
    <property type="molecule type" value="Genomic_DNA"/>
</dbReference>
<proteinExistence type="predicted"/>
<comment type="caution">
    <text evidence="2">The sequence shown here is derived from an EMBL/GenBank/DDBJ whole genome shotgun (WGS) entry which is preliminary data.</text>
</comment>
<accession>A0A0V1JK63</accession>
<feature type="transmembrane region" description="Helical" evidence="1">
    <location>
        <begin position="20"/>
        <end position="44"/>
    </location>
</feature>
<keyword evidence="1" id="KW-0472">Membrane</keyword>
<sequence>LDLRNNTDQLTNIQQVMGPARFLCAITADSFEVCLLFAVVVCVLESTETKCTKKR</sequence>
<reference evidence="2 3" key="1">
    <citation type="submission" date="2015-01" db="EMBL/GenBank/DDBJ databases">
        <title>Evolution of Trichinella species and genotypes.</title>
        <authorList>
            <person name="Korhonen P.K."/>
            <person name="Edoardo P."/>
            <person name="Giuseppe L.R."/>
            <person name="Gasser R.B."/>
        </authorList>
    </citation>
    <scope>NUCLEOTIDE SEQUENCE [LARGE SCALE GENOMIC DNA]</scope>
    <source>
        <strain evidence="2">ISS176</strain>
    </source>
</reference>
<protein>
    <submittedName>
        <fullName evidence="2">Uncharacterized protein</fullName>
    </submittedName>
</protein>
<name>A0A0V1JK63_TRIPS</name>
<evidence type="ECO:0000313" key="2">
    <source>
        <dbReference type="EMBL" id="KRZ35371.1"/>
    </source>
</evidence>
<dbReference type="AlphaFoldDB" id="A0A0V1JK63"/>